<protein>
    <submittedName>
        <fullName evidence="1">Uncharacterized protein</fullName>
    </submittedName>
</protein>
<name>A0A133KPW7_HEYCO</name>
<dbReference type="Pfam" id="PF14398">
    <property type="entry name" value="ATPgrasp_YheCD"/>
    <property type="match status" value="1"/>
</dbReference>
<accession>A0A133KPW7</accession>
<dbReference type="RefSeq" id="WP_046720968.1">
    <property type="nucleotide sequence ID" value="NZ_CP017888.1"/>
</dbReference>
<dbReference type="AlphaFoldDB" id="A0A133KPW7"/>
<reference evidence="2" key="1">
    <citation type="submission" date="2016-01" db="EMBL/GenBank/DDBJ databases">
        <authorList>
            <person name="Mitreva M."/>
            <person name="Pepin K.H."/>
            <person name="Mihindukulasuriya K.A."/>
            <person name="Fulton R."/>
            <person name="Fronick C."/>
            <person name="O'Laughlin M."/>
            <person name="Miner T."/>
            <person name="Herter B."/>
            <person name="Rosa B.A."/>
            <person name="Cordes M."/>
            <person name="Tomlinson C."/>
            <person name="Wollam A."/>
            <person name="Palsikar V.B."/>
            <person name="Mardis E.R."/>
            <person name="Wilson R.K."/>
        </authorList>
    </citation>
    <scope>NUCLEOTIDE SEQUENCE [LARGE SCALE GENOMIC DNA]</scope>
    <source>
        <strain evidence="2">GED7749B</strain>
    </source>
</reference>
<dbReference type="EMBL" id="LRPN01000070">
    <property type="protein sequence ID" value="KWZ81633.1"/>
    <property type="molecule type" value="Genomic_DNA"/>
</dbReference>
<comment type="caution">
    <text evidence="1">The sequence shown here is derived from an EMBL/GenBank/DDBJ whole genome shotgun (WGS) entry which is preliminary data.</text>
</comment>
<organism evidence="1 2">
    <name type="scientific">Heyndrickxia coagulans</name>
    <name type="common">Weizmannia coagulans</name>
    <dbReference type="NCBI Taxonomy" id="1398"/>
    <lineage>
        <taxon>Bacteria</taxon>
        <taxon>Bacillati</taxon>
        <taxon>Bacillota</taxon>
        <taxon>Bacilli</taxon>
        <taxon>Bacillales</taxon>
        <taxon>Bacillaceae</taxon>
        <taxon>Heyndrickxia</taxon>
    </lineage>
</organism>
<evidence type="ECO:0000313" key="2">
    <source>
        <dbReference type="Proteomes" id="UP000070376"/>
    </source>
</evidence>
<sequence>MPDKLGILTLDPASRQEYFDQMAHESKKYGTDLYSFSPLDLLPGTQKAKGLHFDTASGIWKEEVFQIPEFLYDRCFYGEDQPSKDAKKIVAWLKERKDLTFLGYGLPNKAMLYDRLKEIPEISPYLPETVKADSTGTVLRELNKYLSIILKPANGAHGYAVYSLEKRTGGLLVSTTKNGSLISRNFDRLDQFQAWLNQLLGKHDFLIQARIDNMDRKNRPFDLRIFLQKDSRGEWQEVARGIRTGMENGILTNLSAGASLSTYENWQRETPHFNHVYISQEISDIISTLPAVLEETFQPLFELGIDLLIAGDQSIWILDINSKPGRKMVSLLHPEKTGQMAEAPLAYCRHLQETGSRARANIETV</sequence>
<dbReference type="SUPFAM" id="SSF56059">
    <property type="entry name" value="Glutathione synthetase ATP-binding domain-like"/>
    <property type="match status" value="1"/>
</dbReference>
<dbReference type="InterPro" id="IPR026838">
    <property type="entry name" value="YheC/D"/>
</dbReference>
<dbReference type="PATRIC" id="fig|1398.22.peg.1950"/>
<proteinExistence type="predicted"/>
<dbReference type="Proteomes" id="UP000070376">
    <property type="component" value="Unassembled WGS sequence"/>
</dbReference>
<gene>
    <name evidence="1" type="ORF">HMPREF3213_01950</name>
</gene>
<evidence type="ECO:0000313" key="1">
    <source>
        <dbReference type="EMBL" id="KWZ81633.1"/>
    </source>
</evidence>